<protein>
    <submittedName>
        <fullName evidence="1">Uncharacterized protein</fullName>
    </submittedName>
</protein>
<dbReference type="Proteomes" id="UP000035720">
    <property type="component" value="Unassembled WGS sequence"/>
</dbReference>
<sequence length="290" mass="31749">MALWWRTGRDRVDLTWDGVDALLGDSLVPASDPGLADFLANKTVVRLIEVLVARHCKDYGLTFGPGGHGDDVRSEIVVVALTILTNPEVAARARSKKDFPTALHFLSKDRIKQLRESPWFNGFTGMSSMHRRRRSLLALRAELTATWGREPGVGELIDLYNARVRERRVDAARQGALASAADLVDPDKYRVDVSDLVHSDPCATTDIYPVVEPTATYLIDLVVARAQQGEDALLAAVAEALLLPAVRTGVFATSAAVAKSVGVEEEVVEDCRKELHRLAVTILREECGMP</sequence>
<dbReference type="AlphaFoldDB" id="A0A077MGN8"/>
<accession>A0A077MGN8</accession>
<reference evidence="1 2" key="1">
    <citation type="journal article" date="2013" name="ISME J.">
        <title>A metabolic model for members of the genus Tetrasphaera involved in enhanced biological phosphorus removal.</title>
        <authorList>
            <person name="Kristiansen R."/>
            <person name="Nguyen H.T.T."/>
            <person name="Saunders A.M."/>
            <person name="Nielsen J.L."/>
            <person name="Wimmer R."/>
            <person name="Le V.Q."/>
            <person name="McIlroy S.J."/>
            <person name="Petrovski S."/>
            <person name="Seviour R.J."/>
            <person name="Calteau A."/>
            <person name="Nielsen K.L."/>
            <person name="Nielsen P.H."/>
        </authorList>
    </citation>
    <scope>NUCLEOTIDE SEQUENCE [LARGE SCALE GENOMIC DNA]</scope>
    <source>
        <strain evidence="1 2">Ben 74</strain>
    </source>
</reference>
<proteinExistence type="predicted"/>
<name>A0A077MGN8_9MICO</name>
<comment type="caution">
    <text evidence="1">The sequence shown here is derived from an EMBL/GenBank/DDBJ whole genome shotgun (WGS) entry which is preliminary data.</text>
</comment>
<gene>
    <name evidence="1" type="ORF">BN13_80006</name>
</gene>
<dbReference type="RefSeq" id="WP_162199901.1">
    <property type="nucleotide sequence ID" value="NZ_HF571038.1"/>
</dbReference>
<keyword evidence="2" id="KW-1185">Reference proteome</keyword>
<evidence type="ECO:0000313" key="2">
    <source>
        <dbReference type="Proteomes" id="UP000035720"/>
    </source>
</evidence>
<organism evidence="1 2">
    <name type="scientific">Nostocoides jenkinsii Ben 74</name>
    <dbReference type="NCBI Taxonomy" id="1193518"/>
    <lineage>
        <taxon>Bacteria</taxon>
        <taxon>Bacillati</taxon>
        <taxon>Actinomycetota</taxon>
        <taxon>Actinomycetes</taxon>
        <taxon>Micrococcales</taxon>
        <taxon>Intrasporangiaceae</taxon>
        <taxon>Nostocoides</taxon>
    </lineage>
</organism>
<evidence type="ECO:0000313" key="1">
    <source>
        <dbReference type="EMBL" id="CCI54637.1"/>
    </source>
</evidence>
<dbReference type="EMBL" id="CAJC01000194">
    <property type="protein sequence ID" value="CCI54637.1"/>
    <property type="molecule type" value="Genomic_DNA"/>
</dbReference>
<dbReference type="STRING" id="1193518.BN13_80006"/>